<dbReference type="Pfam" id="PF07470">
    <property type="entry name" value="Glyco_hydro_88"/>
    <property type="match status" value="1"/>
</dbReference>
<protein>
    <recommendedName>
        <fullName evidence="5">Glucuronyl hydrolase</fullName>
    </recommendedName>
</protein>
<proteinExistence type="predicted"/>
<keyword evidence="2" id="KW-0732">Signal</keyword>
<keyword evidence="1" id="KW-0378">Hydrolase</keyword>
<evidence type="ECO:0000256" key="1">
    <source>
        <dbReference type="ARBA" id="ARBA00022801"/>
    </source>
</evidence>
<comment type="caution">
    <text evidence="3">The sequence shown here is derived from an EMBL/GenBank/DDBJ whole genome shotgun (WGS) entry which is preliminary data.</text>
</comment>
<accession>A0A512BDY5</accession>
<reference evidence="3 4" key="1">
    <citation type="submission" date="2019-07" db="EMBL/GenBank/DDBJ databases">
        <title>Whole genome shotgun sequence of Segetibacter aerophilus NBRC 106135.</title>
        <authorList>
            <person name="Hosoyama A."/>
            <person name="Uohara A."/>
            <person name="Ohji S."/>
            <person name="Ichikawa N."/>
        </authorList>
    </citation>
    <scope>NUCLEOTIDE SEQUENCE [LARGE SCALE GENOMIC DNA]</scope>
    <source>
        <strain evidence="3 4">NBRC 106135</strain>
    </source>
</reference>
<evidence type="ECO:0000313" key="3">
    <source>
        <dbReference type="EMBL" id="GEO10144.1"/>
    </source>
</evidence>
<name>A0A512BDY5_9BACT</name>
<dbReference type="EMBL" id="BJYT01000009">
    <property type="protein sequence ID" value="GEO10144.1"/>
    <property type="molecule type" value="Genomic_DNA"/>
</dbReference>
<dbReference type="Gene3D" id="1.50.10.10">
    <property type="match status" value="1"/>
</dbReference>
<feature type="chain" id="PRO_5022156624" description="Glucuronyl hydrolase" evidence="2">
    <location>
        <begin position="26"/>
        <end position="648"/>
    </location>
</feature>
<dbReference type="Gene3D" id="3.40.50.880">
    <property type="match status" value="1"/>
</dbReference>
<sequence>MAFLKSMKRLITVVLLLVTVQQLHAQSFSEKMATTVMTIWKDSMQMDKDKPVKWAYDQGVVLKGIEGLWLRTGDKKYFDYIQKSMDFFVKDDGSIRTYKLSNYNIDNVLCGRNLLMLYNVLGKEKYYKAAATLRDQLRTHPRTKEGGFWHKEIYPWQMWLDGLYMGQPFYAEWSKTFHDDTAFNDIAKQFILMERHARDAKTGLLYHGYDESRQQQWADKTTGRSPHVWGRAMGWYGMALVDVLENFPENNAYRDTLERILNRFATAVVKYQDRKTGLWYDIVDMAGKDKNYVEASASSMLVYALAKGVRLGALPSSKYLPAAKKGYAGIIANFIKTENGQVNLHGTVSVSGLGGNPYRDGSYDYYMSEKVVVNDPKGVGAFLLASNEIEIIPGKAIGKNKLVLLDHYFNGETKKDITGKNIPYHYVWDEMDNNGFSLLGEIFKQNGSKISTLAEAPVYENLSAASVYIIVDPDTEKESTKPNYMEPQHVKAIYNWVKEGGVLALFMNDSVNAEFDHFNTLAEKFGIHFNQDNKNRVKGTNFEEGAVPIPVNHSIFKNAKKAYIKELSTLKVSAPAKSVLKKDGDDLIAIAKVGHGYVFAVGDPWFYNEYIDGRKLPGEFDNFQAAQDFVKWVLTIKTNKYDIIPWGK</sequence>
<feature type="signal peptide" evidence="2">
    <location>
        <begin position="1"/>
        <end position="25"/>
    </location>
</feature>
<evidence type="ECO:0000313" key="4">
    <source>
        <dbReference type="Proteomes" id="UP000321513"/>
    </source>
</evidence>
<dbReference type="InterPro" id="IPR052043">
    <property type="entry name" value="PolySaccharide_Degr_Enz"/>
</dbReference>
<dbReference type="Proteomes" id="UP000321513">
    <property type="component" value="Unassembled WGS sequence"/>
</dbReference>
<dbReference type="SUPFAM" id="SSF48208">
    <property type="entry name" value="Six-hairpin glycosidases"/>
    <property type="match status" value="1"/>
</dbReference>
<dbReference type="InterPro" id="IPR012341">
    <property type="entry name" value="6hp_glycosidase-like_sf"/>
</dbReference>
<dbReference type="InterPro" id="IPR010905">
    <property type="entry name" value="Glyco_hydro_88"/>
</dbReference>
<dbReference type="PANTHER" id="PTHR33886">
    <property type="entry name" value="UNSATURATED RHAMNOGALACTURONAN HYDROLASE (EUROFUNG)"/>
    <property type="match status" value="1"/>
</dbReference>
<organism evidence="3 4">
    <name type="scientific">Segetibacter aerophilus</name>
    <dbReference type="NCBI Taxonomy" id="670293"/>
    <lineage>
        <taxon>Bacteria</taxon>
        <taxon>Pseudomonadati</taxon>
        <taxon>Bacteroidota</taxon>
        <taxon>Chitinophagia</taxon>
        <taxon>Chitinophagales</taxon>
        <taxon>Chitinophagaceae</taxon>
        <taxon>Segetibacter</taxon>
    </lineage>
</organism>
<dbReference type="GO" id="GO:0016787">
    <property type="term" value="F:hydrolase activity"/>
    <property type="evidence" value="ECO:0007669"/>
    <property type="project" value="UniProtKB-KW"/>
</dbReference>
<dbReference type="SUPFAM" id="SSF52317">
    <property type="entry name" value="Class I glutamine amidotransferase-like"/>
    <property type="match status" value="1"/>
</dbReference>
<dbReference type="InterPro" id="IPR029062">
    <property type="entry name" value="Class_I_gatase-like"/>
</dbReference>
<evidence type="ECO:0000256" key="2">
    <source>
        <dbReference type="SAM" id="SignalP"/>
    </source>
</evidence>
<dbReference type="AlphaFoldDB" id="A0A512BDY5"/>
<dbReference type="PANTHER" id="PTHR33886:SF8">
    <property type="entry name" value="UNSATURATED RHAMNOGALACTURONAN HYDROLASE (EUROFUNG)"/>
    <property type="match status" value="1"/>
</dbReference>
<dbReference type="InterPro" id="IPR008928">
    <property type="entry name" value="6-hairpin_glycosidase_sf"/>
</dbReference>
<keyword evidence="4" id="KW-1185">Reference proteome</keyword>
<evidence type="ECO:0008006" key="5">
    <source>
        <dbReference type="Google" id="ProtNLM"/>
    </source>
</evidence>
<dbReference type="GO" id="GO:0005975">
    <property type="term" value="P:carbohydrate metabolic process"/>
    <property type="evidence" value="ECO:0007669"/>
    <property type="project" value="InterPro"/>
</dbReference>
<gene>
    <name evidence="3" type="ORF">SAE01_26400</name>
</gene>